<protein>
    <recommendedName>
        <fullName evidence="2">Xylanolytic transcriptional activator regulatory domain-containing protein</fullName>
    </recommendedName>
</protein>
<dbReference type="PANTHER" id="PTHR47654:SF5">
    <property type="entry name" value="TRANSCRIPTION FACTOR DOMAIN-CONTAINING PROTEIN"/>
    <property type="match status" value="1"/>
</dbReference>
<dbReference type="GO" id="GO:0006351">
    <property type="term" value="P:DNA-templated transcription"/>
    <property type="evidence" value="ECO:0007669"/>
    <property type="project" value="InterPro"/>
</dbReference>
<dbReference type="GO" id="GO:0003677">
    <property type="term" value="F:DNA binding"/>
    <property type="evidence" value="ECO:0007669"/>
    <property type="project" value="InterPro"/>
</dbReference>
<dbReference type="Pfam" id="PF04082">
    <property type="entry name" value="Fungal_trans"/>
    <property type="match status" value="1"/>
</dbReference>
<keyword evidence="4" id="KW-1185">Reference proteome</keyword>
<dbReference type="InterPro" id="IPR007219">
    <property type="entry name" value="XnlR_reg_dom"/>
</dbReference>
<organism evidence="3 4">
    <name type="scientific">Penicillium frequentans</name>
    <dbReference type="NCBI Taxonomy" id="3151616"/>
    <lineage>
        <taxon>Eukaryota</taxon>
        <taxon>Fungi</taxon>
        <taxon>Dikarya</taxon>
        <taxon>Ascomycota</taxon>
        <taxon>Pezizomycotina</taxon>
        <taxon>Eurotiomycetes</taxon>
        <taxon>Eurotiomycetidae</taxon>
        <taxon>Eurotiales</taxon>
        <taxon>Aspergillaceae</taxon>
        <taxon>Penicillium</taxon>
    </lineage>
</organism>
<evidence type="ECO:0000313" key="4">
    <source>
        <dbReference type="Proteomes" id="UP001220324"/>
    </source>
</evidence>
<sequence length="357" mass="40047">MQSLALKAGVDRGKDIQNQLPPIDDSFASMDYHIESANYPGSDLEDENLYALSAKALAERLLSLYIDSVQPSLPVIRQTLFVDQFCSLYSGNSIQPGRKWLALLNLVFTISSKLCQVAGQDTHNRENRFFARAQKFIISESLVEDHEDLQQVSALRYDYLASHGAWKMIGTATCSAIALGLHLRATHNTLSVSALEARHKLWWSIFILESLLSVMTGRASGLGNSFCSTPPPLVAEDVGYFTDDAPEVRLERPTENPPMKWTINLQQEQLKAQRASMKCMDANDELYFFCLTDLILISHAASTRVYSTDAIKQRWDSTQSRLDFFNKKIDEWSSGLPDSINFKIVDAGQSLPKVHAY</sequence>
<dbReference type="InterPro" id="IPR053230">
    <property type="entry name" value="Trans_reg_galc"/>
</dbReference>
<dbReference type="Proteomes" id="UP001220324">
    <property type="component" value="Unassembled WGS sequence"/>
</dbReference>
<evidence type="ECO:0000313" key="3">
    <source>
        <dbReference type="EMBL" id="KAJ5544114.1"/>
    </source>
</evidence>
<comment type="caution">
    <text evidence="3">The sequence shown here is derived from an EMBL/GenBank/DDBJ whole genome shotgun (WGS) entry which is preliminary data.</text>
</comment>
<evidence type="ECO:0000259" key="2">
    <source>
        <dbReference type="SMART" id="SM00906"/>
    </source>
</evidence>
<accession>A0AAD6GGZ9</accession>
<keyword evidence="1" id="KW-0539">Nucleus</keyword>
<dbReference type="PANTHER" id="PTHR47654">
    <property type="entry name" value="ZN(II)2CYS6 TRANSCRIPTION FACTOR (EUROFUNG)-RELATED"/>
    <property type="match status" value="1"/>
</dbReference>
<name>A0AAD6GGZ9_9EURO</name>
<feature type="domain" description="Xylanolytic transcriptional activator regulatory" evidence="2">
    <location>
        <begin position="165"/>
        <end position="238"/>
    </location>
</feature>
<dbReference type="CDD" id="cd12148">
    <property type="entry name" value="fungal_TF_MHR"/>
    <property type="match status" value="1"/>
</dbReference>
<evidence type="ECO:0000256" key="1">
    <source>
        <dbReference type="ARBA" id="ARBA00023242"/>
    </source>
</evidence>
<dbReference type="SMART" id="SM00906">
    <property type="entry name" value="Fungal_trans"/>
    <property type="match status" value="1"/>
</dbReference>
<dbReference type="GO" id="GO:0008270">
    <property type="term" value="F:zinc ion binding"/>
    <property type="evidence" value="ECO:0007669"/>
    <property type="project" value="InterPro"/>
</dbReference>
<reference evidence="3 4" key="1">
    <citation type="journal article" date="2023" name="IMA Fungus">
        <title>Comparative genomic study of the Penicillium genus elucidates a diverse pangenome and 15 lateral gene transfer events.</title>
        <authorList>
            <person name="Petersen C."/>
            <person name="Sorensen T."/>
            <person name="Nielsen M.R."/>
            <person name="Sondergaard T.E."/>
            <person name="Sorensen J.L."/>
            <person name="Fitzpatrick D.A."/>
            <person name="Frisvad J.C."/>
            <person name="Nielsen K.L."/>
        </authorList>
    </citation>
    <scope>NUCLEOTIDE SEQUENCE [LARGE SCALE GENOMIC DNA]</scope>
    <source>
        <strain evidence="3 4">IBT 35679</strain>
    </source>
</reference>
<dbReference type="AlphaFoldDB" id="A0AAD6GGZ9"/>
<gene>
    <name evidence="3" type="ORF">N7494_005393</name>
</gene>
<dbReference type="EMBL" id="JAQIZZ010000004">
    <property type="protein sequence ID" value="KAJ5544114.1"/>
    <property type="molecule type" value="Genomic_DNA"/>
</dbReference>
<proteinExistence type="predicted"/>